<name>A0ABU3ZUI9_9SPHN</name>
<proteinExistence type="inferred from homology"/>
<keyword evidence="2 8" id="KW-0808">Transferase</keyword>
<feature type="domain" description="Aminoglycoside phosphotransferase" evidence="10">
    <location>
        <begin position="27"/>
        <end position="265"/>
    </location>
</feature>
<accession>A0ABU3ZUI9</accession>
<dbReference type="RefSeq" id="WP_317516073.1">
    <property type="nucleotide sequence ID" value="NZ_JAPTHD010000001.1"/>
</dbReference>
<protein>
    <recommendedName>
        <fullName evidence="8 9">Homoserine kinase</fullName>
        <shortName evidence="8">HK</shortName>
        <shortName evidence="8">HSK</shortName>
        <ecNumber evidence="8 9">2.7.1.39</ecNumber>
    </recommendedName>
</protein>
<dbReference type="HAMAP" id="MF_00301">
    <property type="entry name" value="Homoser_kinase_2"/>
    <property type="match status" value="1"/>
</dbReference>
<evidence type="ECO:0000256" key="3">
    <source>
        <dbReference type="ARBA" id="ARBA00022697"/>
    </source>
</evidence>
<keyword evidence="1 8" id="KW-0028">Amino-acid biosynthesis</keyword>
<keyword evidence="6 8" id="KW-0067">ATP-binding</keyword>
<keyword evidence="12" id="KW-1185">Reference proteome</keyword>
<evidence type="ECO:0000256" key="8">
    <source>
        <dbReference type="HAMAP-Rule" id="MF_00301"/>
    </source>
</evidence>
<keyword evidence="4 8" id="KW-0547">Nucleotide-binding</keyword>
<reference evidence="12" key="1">
    <citation type="journal article" date="2022" name="J Environ Chem Eng">
        <title>Biodegradation of petroleum oil using a constructed nonpathogenic and heavy metal-tolerant bacterial consortium isolated from marine sponges.</title>
        <authorList>
            <person name="Dechsakulwatana C."/>
            <person name="Rungsihiranrut A."/>
            <person name="Muangchinda C."/>
            <person name="Ningthoujam R."/>
            <person name="Klankeo P."/>
            <person name="Pinyakong O."/>
        </authorList>
    </citation>
    <scope>NUCLEOTIDE SEQUENCE [LARGE SCALE GENOMIC DNA]</scope>
    <source>
        <strain evidence="12">MO2-4</strain>
    </source>
</reference>
<evidence type="ECO:0000256" key="1">
    <source>
        <dbReference type="ARBA" id="ARBA00022605"/>
    </source>
</evidence>
<dbReference type="NCBIfam" id="TIGR00938">
    <property type="entry name" value="thrB_alt"/>
    <property type="match status" value="1"/>
</dbReference>
<evidence type="ECO:0000256" key="5">
    <source>
        <dbReference type="ARBA" id="ARBA00022777"/>
    </source>
</evidence>
<dbReference type="InterPro" id="IPR002575">
    <property type="entry name" value="Aminoglycoside_PTrfase"/>
</dbReference>
<dbReference type="EMBL" id="JAPTHD010000001">
    <property type="protein sequence ID" value="MDV5823037.1"/>
    <property type="molecule type" value="Genomic_DNA"/>
</dbReference>
<evidence type="ECO:0000259" key="10">
    <source>
        <dbReference type="Pfam" id="PF01636"/>
    </source>
</evidence>
<dbReference type="EC" id="2.7.1.39" evidence="8 9"/>
<dbReference type="InterPro" id="IPR050249">
    <property type="entry name" value="Pseudomonas-type_ThrB"/>
</dbReference>
<evidence type="ECO:0000256" key="2">
    <source>
        <dbReference type="ARBA" id="ARBA00022679"/>
    </source>
</evidence>
<keyword evidence="5 8" id="KW-0418">Kinase</keyword>
<dbReference type="InterPro" id="IPR005280">
    <property type="entry name" value="Homoserine_kinase_II"/>
</dbReference>
<evidence type="ECO:0000313" key="12">
    <source>
        <dbReference type="Proteomes" id="UP001185984"/>
    </source>
</evidence>
<evidence type="ECO:0000313" key="11">
    <source>
        <dbReference type="EMBL" id="MDV5823037.1"/>
    </source>
</evidence>
<dbReference type="PANTHER" id="PTHR21064:SF6">
    <property type="entry name" value="AMINOGLYCOSIDE PHOSPHOTRANSFERASE DOMAIN-CONTAINING PROTEIN"/>
    <property type="match status" value="1"/>
</dbReference>
<evidence type="ECO:0000256" key="9">
    <source>
        <dbReference type="NCBIfam" id="TIGR00938"/>
    </source>
</evidence>
<comment type="similarity">
    <text evidence="7 8">Belongs to the pseudomonas-type ThrB family.</text>
</comment>
<comment type="caution">
    <text evidence="11">The sequence shown here is derived from an EMBL/GenBank/DDBJ whole genome shotgun (WGS) entry which is preliminary data.</text>
</comment>
<dbReference type="Gene3D" id="3.90.1200.10">
    <property type="match status" value="1"/>
</dbReference>
<evidence type="ECO:0000256" key="4">
    <source>
        <dbReference type="ARBA" id="ARBA00022741"/>
    </source>
</evidence>
<dbReference type="InterPro" id="IPR011009">
    <property type="entry name" value="Kinase-like_dom_sf"/>
</dbReference>
<sequence length="328" mass="35543">MAVYTHVPAEDIDAFLARYDAGRLVSAKGIAEGVENSNYLLETTGPDGQAGGGQRYILTLYEKRVDEADLPFFMDLLDHLGARGCRVPRFIADRDGRRLQQLAGRPACLIEFLTGISVTEPTPAQARAAGAALGSLHKAAQGFAGERRNALDKAGWHALAARCGEDLDQIQPGLAPRVADELAWLDAHWPGDLPHSVIHADLFPDNVLMLGDEVTGLIDFYFSCTDVRAYDLAVTHSAWCFSNDGATWFGERAAALGAGYAEAHGLTEAERAAFPALCRGAALRFLLTRAYDWINTPADALVTRKDPLAYLRRLDFYAKADPAELLGA</sequence>
<dbReference type="Gene3D" id="3.30.200.20">
    <property type="entry name" value="Phosphorylase Kinase, domain 1"/>
    <property type="match status" value="1"/>
</dbReference>
<dbReference type="Pfam" id="PF01636">
    <property type="entry name" value="APH"/>
    <property type="match status" value="1"/>
</dbReference>
<dbReference type="PANTHER" id="PTHR21064">
    <property type="entry name" value="AMINOGLYCOSIDE PHOSPHOTRANSFERASE DOMAIN-CONTAINING PROTEIN-RELATED"/>
    <property type="match status" value="1"/>
</dbReference>
<dbReference type="GO" id="GO:0004413">
    <property type="term" value="F:homoserine kinase activity"/>
    <property type="evidence" value="ECO:0007669"/>
    <property type="project" value="UniProtKB-EC"/>
</dbReference>
<dbReference type="Proteomes" id="UP001185984">
    <property type="component" value="Unassembled WGS sequence"/>
</dbReference>
<keyword evidence="3 8" id="KW-0791">Threonine biosynthesis</keyword>
<dbReference type="NCBIfam" id="NF003558">
    <property type="entry name" value="PRK05231.1"/>
    <property type="match status" value="1"/>
</dbReference>
<organism evidence="11 12">
    <name type="scientific">Sphingobium naphthae</name>
    <dbReference type="NCBI Taxonomy" id="1886786"/>
    <lineage>
        <taxon>Bacteria</taxon>
        <taxon>Pseudomonadati</taxon>
        <taxon>Pseudomonadota</taxon>
        <taxon>Alphaproteobacteria</taxon>
        <taxon>Sphingomonadales</taxon>
        <taxon>Sphingomonadaceae</taxon>
        <taxon>Sphingobium</taxon>
    </lineage>
</organism>
<dbReference type="CDD" id="cd05153">
    <property type="entry name" value="HomoserineK_II"/>
    <property type="match status" value="1"/>
</dbReference>
<evidence type="ECO:0000256" key="7">
    <source>
        <dbReference type="ARBA" id="ARBA00038240"/>
    </source>
</evidence>
<comment type="catalytic activity">
    <reaction evidence="8">
        <text>L-homoserine + ATP = O-phospho-L-homoserine + ADP + H(+)</text>
        <dbReference type="Rhea" id="RHEA:13985"/>
        <dbReference type="ChEBI" id="CHEBI:15378"/>
        <dbReference type="ChEBI" id="CHEBI:30616"/>
        <dbReference type="ChEBI" id="CHEBI:57476"/>
        <dbReference type="ChEBI" id="CHEBI:57590"/>
        <dbReference type="ChEBI" id="CHEBI:456216"/>
        <dbReference type="EC" id="2.7.1.39"/>
    </reaction>
</comment>
<dbReference type="SUPFAM" id="SSF56112">
    <property type="entry name" value="Protein kinase-like (PK-like)"/>
    <property type="match status" value="1"/>
</dbReference>
<comment type="pathway">
    <text evidence="8">Amino-acid biosynthesis; L-threonine biosynthesis; L-threonine from L-aspartate: step 4/5.</text>
</comment>
<gene>
    <name evidence="8 11" type="primary">thrB</name>
    <name evidence="11" type="ORF">O0R41_05425</name>
</gene>
<evidence type="ECO:0000256" key="6">
    <source>
        <dbReference type="ARBA" id="ARBA00022840"/>
    </source>
</evidence>